<organism evidence="12 13">
    <name type="scientific">Candidatus Dojkabacteria bacterium CG_4_10_14_0_2_um_filter_Dojkabacteria_WS6_41_15</name>
    <dbReference type="NCBI Taxonomy" id="2014249"/>
    <lineage>
        <taxon>Bacteria</taxon>
        <taxon>Candidatus Dojkabacteria</taxon>
    </lineage>
</organism>
<dbReference type="Gene3D" id="1.10.150.380">
    <property type="entry name" value="GatB domain, N-terminal subdomain"/>
    <property type="match status" value="1"/>
</dbReference>
<evidence type="ECO:0000259" key="11">
    <source>
        <dbReference type="SMART" id="SM00845"/>
    </source>
</evidence>
<dbReference type="InterPro" id="IPR017959">
    <property type="entry name" value="Asn/Gln-tRNA_amidoTrfase_suB/E"/>
</dbReference>
<comment type="caution">
    <text evidence="12">The sequence shown here is derived from an EMBL/GenBank/DDBJ whole genome shotgun (WGS) entry which is preliminary data.</text>
</comment>
<dbReference type="InterPro" id="IPR003789">
    <property type="entry name" value="Asn/Gln_tRNA_amidoTrase-B-like"/>
</dbReference>
<keyword evidence="4 10" id="KW-0547">Nucleotide-binding</keyword>
<dbReference type="GO" id="GO:0070681">
    <property type="term" value="P:glutaminyl-tRNAGln biosynthesis via transamidation"/>
    <property type="evidence" value="ECO:0007669"/>
    <property type="project" value="TreeGrafter"/>
</dbReference>
<evidence type="ECO:0000256" key="9">
    <source>
        <dbReference type="ARBA" id="ARBA00047913"/>
    </source>
</evidence>
<evidence type="ECO:0000256" key="10">
    <source>
        <dbReference type="HAMAP-Rule" id="MF_00121"/>
    </source>
</evidence>
<dbReference type="SMART" id="SM00845">
    <property type="entry name" value="GatB_Yqey"/>
    <property type="match status" value="1"/>
</dbReference>
<dbReference type="AlphaFoldDB" id="A0A2M7W275"/>
<dbReference type="Pfam" id="PF02934">
    <property type="entry name" value="GatB_N"/>
    <property type="match status" value="1"/>
</dbReference>
<gene>
    <name evidence="10" type="primary">gatB</name>
    <name evidence="12" type="ORF">COX64_02040</name>
</gene>
<dbReference type="GO" id="GO:0050566">
    <property type="term" value="F:asparaginyl-tRNA synthase (glutamine-hydrolyzing) activity"/>
    <property type="evidence" value="ECO:0007669"/>
    <property type="project" value="RHEA"/>
</dbReference>
<comment type="similarity">
    <text evidence="1 10">Belongs to the GatB/GatE family. GatB subfamily.</text>
</comment>
<evidence type="ECO:0000256" key="8">
    <source>
        <dbReference type="ARBA" id="ARBA00047380"/>
    </source>
</evidence>
<dbReference type="PANTHER" id="PTHR11659:SF0">
    <property type="entry name" value="GLUTAMYL-TRNA(GLN) AMIDOTRANSFERASE SUBUNIT B, MITOCHONDRIAL"/>
    <property type="match status" value="1"/>
</dbReference>
<dbReference type="InterPro" id="IPR018027">
    <property type="entry name" value="Asn/Gln_amidotransferase"/>
</dbReference>
<protein>
    <recommendedName>
        <fullName evidence="10">Aspartyl/glutamyl-tRNA(Asn/Gln) amidotransferase subunit B</fullName>
        <shortName evidence="10">Asp/Glu-ADT subunit B</shortName>
        <ecNumber evidence="10">6.3.5.-</ecNumber>
    </recommendedName>
</protein>
<keyword evidence="3 10" id="KW-0436">Ligase</keyword>
<dbReference type="InterPro" id="IPR014746">
    <property type="entry name" value="Gln_synth/guanido_kin_cat_dom"/>
</dbReference>
<evidence type="ECO:0000256" key="2">
    <source>
        <dbReference type="ARBA" id="ARBA00011123"/>
    </source>
</evidence>
<dbReference type="Pfam" id="PF02637">
    <property type="entry name" value="GatB_Yqey"/>
    <property type="match status" value="1"/>
</dbReference>
<dbReference type="GO" id="GO:0005524">
    <property type="term" value="F:ATP binding"/>
    <property type="evidence" value="ECO:0007669"/>
    <property type="project" value="UniProtKB-KW"/>
</dbReference>
<dbReference type="NCBIfam" id="NF004012">
    <property type="entry name" value="PRK05477.1-2"/>
    <property type="match status" value="1"/>
</dbReference>
<dbReference type="SUPFAM" id="SSF55931">
    <property type="entry name" value="Glutamine synthetase/guanido kinase"/>
    <property type="match status" value="1"/>
</dbReference>
<evidence type="ECO:0000313" key="12">
    <source>
        <dbReference type="EMBL" id="PJA14415.1"/>
    </source>
</evidence>
<comment type="catalytic activity">
    <reaction evidence="8 10">
        <text>L-aspartyl-tRNA(Asn) + L-glutamine + ATP + H2O = L-asparaginyl-tRNA(Asn) + L-glutamate + ADP + phosphate + 2 H(+)</text>
        <dbReference type="Rhea" id="RHEA:14513"/>
        <dbReference type="Rhea" id="RHEA-COMP:9674"/>
        <dbReference type="Rhea" id="RHEA-COMP:9677"/>
        <dbReference type="ChEBI" id="CHEBI:15377"/>
        <dbReference type="ChEBI" id="CHEBI:15378"/>
        <dbReference type="ChEBI" id="CHEBI:29985"/>
        <dbReference type="ChEBI" id="CHEBI:30616"/>
        <dbReference type="ChEBI" id="CHEBI:43474"/>
        <dbReference type="ChEBI" id="CHEBI:58359"/>
        <dbReference type="ChEBI" id="CHEBI:78515"/>
        <dbReference type="ChEBI" id="CHEBI:78516"/>
        <dbReference type="ChEBI" id="CHEBI:456216"/>
    </reaction>
</comment>
<keyword evidence="12" id="KW-0808">Transferase</keyword>
<dbReference type="NCBIfam" id="TIGR00133">
    <property type="entry name" value="gatB"/>
    <property type="match status" value="1"/>
</dbReference>
<dbReference type="EC" id="6.3.5.-" evidence="10"/>
<comment type="subunit">
    <text evidence="2 10">Heterotrimer of A, B and C subunits.</text>
</comment>
<reference evidence="13" key="1">
    <citation type="submission" date="2017-09" db="EMBL/GenBank/DDBJ databases">
        <title>Depth-based differentiation of microbial function through sediment-hosted aquifers and enrichment of novel symbionts in the deep terrestrial subsurface.</title>
        <authorList>
            <person name="Probst A.J."/>
            <person name="Ladd B."/>
            <person name="Jarett J.K."/>
            <person name="Geller-Mcgrath D.E."/>
            <person name="Sieber C.M.K."/>
            <person name="Emerson J.B."/>
            <person name="Anantharaman K."/>
            <person name="Thomas B.C."/>
            <person name="Malmstrom R."/>
            <person name="Stieglmeier M."/>
            <person name="Klingl A."/>
            <person name="Woyke T."/>
            <person name="Ryan C.M."/>
            <person name="Banfield J.F."/>
        </authorList>
    </citation>
    <scope>NUCLEOTIDE SEQUENCE [LARGE SCALE GENOMIC DNA]</scope>
</reference>
<sequence>MVYELIIGLEIHIHAKTKSKMFCRCDAKYFSAPPNSHVCPVCLGLPGALPVPNKKAIEQCIKLSLALGCNINKFSKFDRKNYFYPDLPKGYQISQYDLPFGYEGNVEIESTAGTKSIRITRVHMEEDTGKSIHSGAKTMLDFNKSGVPLVEVVTEPDFREIKDVTFFAKRLRQTVKYIGVSDADMEKGQMRFEVNMSLRKVGEAALPKYKVEVKNIGSISVLEKVIAYELKRQSELLDKGETPVQETRGLRDLTGVTHSQRIKEESNDYRYFPEPDIPPITFTDEQIFANRETMCELPTDKKARYMKDCGLDSALAETLIATKGRAEWFEQAIEGVTDNKVVSQIAKWFVGDVIAFMNANKVKLAQLKLSHEMLRELVELLNLGKISSTIAKQILPEMLETGKKASVIVKEKGLEVVNDEGAINEIVKKVIAANPKVLEDMKKNPAAYKFLIGQVMKEMQGKANPQVVDKAILEALQEK</sequence>
<dbReference type="SUPFAM" id="SSF89095">
    <property type="entry name" value="GatB/YqeY motif"/>
    <property type="match status" value="1"/>
</dbReference>
<dbReference type="GO" id="GO:0016740">
    <property type="term" value="F:transferase activity"/>
    <property type="evidence" value="ECO:0007669"/>
    <property type="project" value="UniProtKB-KW"/>
</dbReference>
<dbReference type="InterPro" id="IPR023168">
    <property type="entry name" value="GatB_Yqey_C_2"/>
</dbReference>
<dbReference type="EMBL" id="PFQB01000052">
    <property type="protein sequence ID" value="PJA14415.1"/>
    <property type="molecule type" value="Genomic_DNA"/>
</dbReference>
<name>A0A2M7W275_9BACT</name>
<accession>A0A2M7W275</accession>
<dbReference type="PANTHER" id="PTHR11659">
    <property type="entry name" value="GLUTAMYL-TRNA GLN AMIDOTRANSFERASE SUBUNIT B MITOCHONDRIAL AND PROKARYOTIC PET112-RELATED"/>
    <property type="match status" value="1"/>
</dbReference>
<evidence type="ECO:0000256" key="6">
    <source>
        <dbReference type="ARBA" id="ARBA00022917"/>
    </source>
</evidence>
<dbReference type="HAMAP" id="MF_00121">
    <property type="entry name" value="GatB"/>
    <property type="match status" value="1"/>
</dbReference>
<evidence type="ECO:0000256" key="3">
    <source>
        <dbReference type="ARBA" id="ARBA00022598"/>
    </source>
</evidence>
<evidence type="ECO:0000256" key="5">
    <source>
        <dbReference type="ARBA" id="ARBA00022840"/>
    </source>
</evidence>
<dbReference type="FunFam" id="1.10.10.410:FF:000001">
    <property type="entry name" value="Aspartyl/glutamyl-tRNA(Asn/Gln) amidotransferase subunit B"/>
    <property type="match status" value="1"/>
</dbReference>
<evidence type="ECO:0000256" key="7">
    <source>
        <dbReference type="ARBA" id="ARBA00024799"/>
    </source>
</evidence>
<evidence type="ECO:0000313" key="13">
    <source>
        <dbReference type="Proteomes" id="UP000228952"/>
    </source>
</evidence>
<proteinExistence type="inferred from homology"/>
<comment type="function">
    <text evidence="7 10">Allows the formation of correctly charged Asn-tRNA(Asn) or Gln-tRNA(Gln) through the transamidation of misacylated Asp-tRNA(Asn) or Glu-tRNA(Gln) in organisms which lack either or both of asparaginyl-tRNA or glutaminyl-tRNA synthetases. The reaction takes place in the presence of glutamine and ATP through an activated phospho-Asp-tRNA(Asn) or phospho-Glu-tRNA(Gln).</text>
</comment>
<evidence type="ECO:0000256" key="4">
    <source>
        <dbReference type="ARBA" id="ARBA00022741"/>
    </source>
</evidence>
<dbReference type="NCBIfam" id="NF004014">
    <property type="entry name" value="PRK05477.1-4"/>
    <property type="match status" value="1"/>
</dbReference>
<dbReference type="InterPro" id="IPR042114">
    <property type="entry name" value="GatB_C_1"/>
</dbReference>
<comment type="catalytic activity">
    <reaction evidence="9 10">
        <text>L-glutamyl-tRNA(Gln) + L-glutamine + ATP + H2O = L-glutaminyl-tRNA(Gln) + L-glutamate + ADP + phosphate + H(+)</text>
        <dbReference type="Rhea" id="RHEA:17521"/>
        <dbReference type="Rhea" id="RHEA-COMP:9681"/>
        <dbReference type="Rhea" id="RHEA-COMP:9684"/>
        <dbReference type="ChEBI" id="CHEBI:15377"/>
        <dbReference type="ChEBI" id="CHEBI:15378"/>
        <dbReference type="ChEBI" id="CHEBI:29985"/>
        <dbReference type="ChEBI" id="CHEBI:30616"/>
        <dbReference type="ChEBI" id="CHEBI:43474"/>
        <dbReference type="ChEBI" id="CHEBI:58359"/>
        <dbReference type="ChEBI" id="CHEBI:78520"/>
        <dbReference type="ChEBI" id="CHEBI:78521"/>
        <dbReference type="ChEBI" id="CHEBI:456216"/>
    </reaction>
</comment>
<keyword evidence="6 10" id="KW-0648">Protein biosynthesis</keyword>
<keyword evidence="5 10" id="KW-0067">ATP-binding</keyword>
<dbReference type="InterPro" id="IPR004413">
    <property type="entry name" value="GatB"/>
</dbReference>
<evidence type="ECO:0000256" key="1">
    <source>
        <dbReference type="ARBA" id="ARBA00005306"/>
    </source>
</evidence>
<dbReference type="GO" id="GO:0006412">
    <property type="term" value="P:translation"/>
    <property type="evidence" value="ECO:0007669"/>
    <property type="project" value="UniProtKB-UniRule"/>
</dbReference>
<dbReference type="Proteomes" id="UP000228952">
    <property type="component" value="Unassembled WGS sequence"/>
</dbReference>
<dbReference type="Gene3D" id="1.10.10.410">
    <property type="match status" value="1"/>
</dbReference>
<dbReference type="GO" id="GO:0050567">
    <property type="term" value="F:glutaminyl-tRNA synthase (glutamine-hydrolyzing) activity"/>
    <property type="evidence" value="ECO:0007669"/>
    <property type="project" value="UniProtKB-UniRule"/>
</dbReference>
<dbReference type="InterPro" id="IPR006075">
    <property type="entry name" value="Asn/Gln-tRNA_Trfase_suB/E_cat"/>
</dbReference>
<feature type="domain" description="Asn/Gln amidotransferase" evidence="11">
    <location>
        <begin position="327"/>
        <end position="476"/>
    </location>
</feature>